<gene>
    <name evidence="2" type="ORF">RSA11_08045</name>
</gene>
<comment type="caution">
    <text evidence="2">The sequence shown here is derived from an EMBL/GenBank/DDBJ whole genome shotgun (WGS) entry which is preliminary data.</text>
</comment>
<dbReference type="Proteomes" id="UP000072605">
    <property type="component" value="Unassembled WGS sequence"/>
</dbReference>
<dbReference type="Pfam" id="PF11193">
    <property type="entry name" value="DUF2812"/>
    <property type="match status" value="1"/>
</dbReference>
<accession>A0AAW3MDE2</accession>
<keyword evidence="1" id="KW-0812">Transmembrane</keyword>
<evidence type="ECO:0000313" key="2">
    <source>
        <dbReference type="EMBL" id="KTR26926.1"/>
    </source>
</evidence>
<organism evidence="2 3">
    <name type="scientific">Exiguobacterium indicum</name>
    <dbReference type="NCBI Taxonomy" id="296995"/>
    <lineage>
        <taxon>Bacteria</taxon>
        <taxon>Bacillati</taxon>
        <taxon>Bacillota</taxon>
        <taxon>Bacilli</taxon>
        <taxon>Bacillales</taxon>
        <taxon>Bacillales Family XII. Incertae Sedis</taxon>
        <taxon>Exiguobacterium</taxon>
    </lineage>
</organism>
<evidence type="ECO:0000256" key="1">
    <source>
        <dbReference type="SAM" id="Phobius"/>
    </source>
</evidence>
<protein>
    <recommendedName>
        <fullName evidence="4">DUF2812 domain-containing protein</fullName>
    </recommendedName>
</protein>
<sequence>MDKKRWEWIKVSSKTIYRFYADYAKEEVWLNKMANNGWYLQQFRLGRYVFIKGEPGMYTYRIELLENMPKHPKSQDYFAFLEEMGIEVVDTSFRWVFLRKRTSDEPFHLYSDFDSQIHHEHRILQLYKVVFFVNIIAVLINLFNPITDTMIWFNLAIVTGLSFVMQRHERKIQTLRGLRAIAEQD</sequence>
<evidence type="ECO:0000313" key="3">
    <source>
        <dbReference type="Proteomes" id="UP000072605"/>
    </source>
</evidence>
<dbReference type="InterPro" id="IPR021359">
    <property type="entry name" value="DUF2812"/>
</dbReference>
<feature type="transmembrane region" description="Helical" evidence="1">
    <location>
        <begin position="126"/>
        <end position="143"/>
    </location>
</feature>
<reference evidence="2 3" key="1">
    <citation type="journal article" date="2016" name="Front. Microbiol.">
        <title>Genomic Resource of Rice Seed Associated Bacteria.</title>
        <authorList>
            <person name="Midha S."/>
            <person name="Bansal K."/>
            <person name="Sharma S."/>
            <person name="Kumar N."/>
            <person name="Patil P.P."/>
            <person name="Chaudhry V."/>
            <person name="Patil P.B."/>
        </authorList>
    </citation>
    <scope>NUCLEOTIDE SEQUENCE [LARGE SCALE GENOMIC DNA]</scope>
    <source>
        <strain evidence="2 3">RSA11</strain>
    </source>
</reference>
<proteinExistence type="predicted"/>
<dbReference type="AlphaFoldDB" id="A0AAW3MDE2"/>
<dbReference type="EMBL" id="LDQV01000019">
    <property type="protein sequence ID" value="KTR26926.1"/>
    <property type="molecule type" value="Genomic_DNA"/>
</dbReference>
<keyword evidence="1" id="KW-0472">Membrane</keyword>
<keyword evidence="1" id="KW-1133">Transmembrane helix</keyword>
<evidence type="ECO:0008006" key="4">
    <source>
        <dbReference type="Google" id="ProtNLM"/>
    </source>
</evidence>
<name>A0AAW3MDE2_9BACL</name>